<organism evidence="9 10">
    <name type="scientific">Albula glossodonta</name>
    <name type="common">roundjaw bonefish</name>
    <dbReference type="NCBI Taxonomy" id="121402"/>
    <lineage>
        <taxon>Eukaryota</taxon>
        <taxon>Metazoa</taxon>
        <taxon>Chordata</taxon>
        <taxon>Craniata</taxon>
        <taxon>Vertebrata</taxon>
        <taxon>Euteleostomi</taxon>
        <taxon>Actinopterygii</taxon>
        <taxon>Neopterygii</taxon>
        <taxon>Teleostei</taxon>
        <taxon>Albuliformes</taxon>
        <taxon>Albulidae</taxon>
        <taxon>Albula</taxon>
    </lineage>
</organism>
<evidence type="ECO:0000256" key="2">
    <source>
        <dbReference type="ARBA" id="ARBA00004601"/>
    </source>
</evidence>
<protein>
    <recommendedName>
        <fullName evidence="8">Rab GDP dissociation inhibitor</fullName>
    </recommendedName>
</protein>
<comment type="similarity">
    <text evidence="3 8">Belongs to the Rab GDI family.</text>
</comment>
<dbReference type="FunFam" id="3.50.50.60:FF:000158">
    <property type="entry name" value="Rab GDP dissociation inhibitor"/>
    <property type="match status" value="1"/>
</dbReference>
<comment type="function">
    <text evidence="8">Regulates the GDP/GTP exchange reaction of most RAB proteins by inhibiting the dissociation of GDP from them, and the subsequent binding of GTP.</text>
</comment>
<comment type="function">
    <text evidence="7">Regulates the GDP/GTP exchange reaction of most Rab proteins by inhibiting the dissociation of GDP from them, and the subsequent binding of GTP to them. Promotes the dissociation of GDP-bound Rab proteins from the membrane and inhibits their activation. Promotes the dissociation of RAB1A, RAB3A, RAB5A and RAB10 from membranes.</text>
</comment>
<dbReference type="InterPro" id="IPR018203">
    <property type="entry name" value="GDP_dissociation_inhibitor"/>
</dbReference>
<dbReference type="PANTHER" id="PTHR11787:SF3">
    <property type="entry name" value="RAB GDP DISSOCIATION INHIBITOR ALPHA"/>
    <property type="match status" value="1"/>
</dbReference>
<sequence>MGQMHVYDDTQKTCTVRGLPVTSRRGTSLLSEAGSQLLVQAIMQEYDVIVLGTGLKMVQLCPSILTFTPPPVMMIRWYSSECILSGIMSVGGKKVLHIDRNPYYGGESASISPLEELYKKFQVSGPPKSMGHGRDWNVDLIPKFLLANGQLVKMLLYTEVTRYLDFKVVEGSFVYKAGRVHKVPSTEAEALASDLMGMFDKRRFRKFLYFVLNFEESDVRTHQDLDPKRTSTRELFRHFDLGPDVMEFTGHALALHHTDDYLEQPFLQTVNRIRLYTESLARFSHSPYLYPLYGLGELPQGLSAVYGGTYMLNREVQEIVMENGKVAGVKSDGQVFRCKQLICDPSYVPNRVKKVGRVIRVICLLNHPIKHTHDANSCQIIIPQTQLNRKSDIYVCMVSYAHNVAAEGKYVAMVSTTVETSNPESEVKPGLELLEPILQKFVSVSNIMVPLDDGRRSQWSPLLALALRGPWCMRGVFISKSYDAATHFETECEDIKDMYHRITGSEFNFSSLRREQCTLSDE</sequence>
<evidence type="ECO:0000313" key="9">
    <source>
        <dbReference type="EMBL" id="KAG9333613.1"/>
    </source>
</evidence>
<dbReference type="Gene3D" id="3.50.50.60">
    <property type="entry name" value="FAD/NAD(P)-binding domain"/>
    <property type="match status" value="1"/>
</dbReference>
<dbReference type="FunFam" id="1.10.405.10:FF:000001">
    <property type="entry name" value="Rab GDP dissociation inhibitor"/>
    <property type="match status" value="1"/>
</dbReference>
<dbReference type="Gene3D" id="3.30.519.10">
    <property type="entry name" value="Guanine Nucleotide Dissociation Inhibitor, domain 2"/>
    <property type="match status" value="1"/>
</dbReference>
<evidence type="ECO:0000256" key="8">
    <source>
        <dbReference type="RuleBase" id="RU363124"/>
    </source>
</evidence>
<dbReference type="InterPro" id="IPR036188">
    <property type="entry name" value="FAD/NAD-bd_sf"/>
</dbReference>
<dbReference type="GO" id="GO:0016192">
    <property type="term" value="P:vesicle-mediated transport"/>
    <property type="evidence" value="ECO:0007669"/>
    <property type="project" value="TreeGrafter"/>
</dbReference>
<name>A0A8T2N0M0_9TELE</name>
<evidence type="ECO:0000313" key="10">
    <source>
        <dbReference type="Proteomes" id="UP000824540"/>
    </source>
</evidence>
<evidence type="ECO:0000256" key="1">
    <source>
        <dbReference type="ARBA" id="ARBA00004496"/>
    </source>
</evidence>
<reference evidence="9" key="1">
    <citation type="thesis" date="2021" institute="BYU ScholarsArchive" country="Provo, UT, USA">
        <title>Applications of and Algorithms for Genome Assembly and Genomic Analyses with an Emphasis on Marine Teleosts.</title>
        <authorList>
            <person name="Pickett B.D."/>
        </authorList>
    </citation>
    <scope>NUCLEOTIDE SEQUENCE</scope>
    <source>
        <strain evidence="9">HI-2016</strain>
    </source>
</reference>
<dbReference type="GO" id="GO:0005096">
    <property type="term" value="F:GTPase activator activity"/>
    <property type="evidence" value="ECO:0007669"/>
    <property type="project" value="UniProtKB-KW"/>
</dbReference>
<evidence type="ECO:0000256" key="6">
    <source>
        <dbReference type="ARBA" id="ARBA00023034"/>
    </source>
</evidence>
<keyword evidence="5 8" id="KW-0963">Cytoplasm</keyword>
<comment type="caution">
    <text evidence="9">The sequence shown here is derived from an EMBL/GenBank/DDBJ whole genome shotgun (WGS) entry which is preliminary data.</text>
</comment>
<evidence type="ECO:0000256" key="7">
    <source>
        <dbReference type="ARBA" id="ARBA00037119"/>
    </source>
</evidence>
<dbReference type="Pfam" id="PF00996">
    <property type="entry name" value="GDI"/>
    <property type="match status" value="1"/>
</dbReference>
<dbReference type="OrthoDB" id="9446342at2759"/>
<keyword evidence="10" id="KW-1185">Reference proteome</keyword>
<dbReference type="EMBL" id="JAFBMS010000189">
    <property type="protein sequence ID" value="KAG9333613.1"/>
    <property type="molecule type" value="Genomic_DNA"/>
</dbReference>
<dbReference type="Gene3D" id="1.10.405.10">
    <property type="entry name" value="Guanine Nucleotide Dissociation Inhibitor, domain 1"/>
    <property type="match status" value="1"/>
</dbReference>
<dbReference type="GO" id="GO:0015031">
    <property type="term" value="P:protein transport"/>
    <property type="evidence" value="ECO:0007669"/>
    <property type="project" value="InterPro"/>
</dbReference>
<dbReference type="PANTHER" id="PTHR11787">
    <property type="entry name" value="RAB GDP-DISSOCIATION INHIBITOR"/>
    <property type="match status" value="1"/>
</dbReference>
<dbReference type="GO" id="GO:0007264">
    <property type="term" value="P:small GTPase-mediated signal transduction"/>
    <property type="evidence" value="ECO:0007669"/>
    <property type="project" value="InterPro"/>
</dbReference>
<dbReference type="PRINTS" id="PR00892">
    <property type="entry name" value="RABGDI"/>
</dbReference>
<evidence type="ECO:0000256" key="3">
    <source>
        <dbReference type="ARBA" id="ARBA00005593"/>
    </source>
</evidence>
<dbReference type="FunFam" id="3.30.519.10:FF:000014">
    <property type="entry name" value="Rab GDP dissociation inhibitor"/>
    <property type="match status" value="1"/>
</dbReference>
<dbReference type="Proteomes" id="UP000824540">
    <property type="component" value="Unassembled WGS sequence"/>
</dbReference>
<comment type="subcellular location">
    <subcellularLocation>
        <location evidence="1 8">Cytoplasm</location>
    </subcellularLocation>
    <subcellularLocation>
        <location evidence="2">Golgi apparatus</location>
        <location evidence="2">trans-Golgi network</location>
    </subcellularLocation>
</comment>
<dbReference type="GO" id="GO:0005794">
    <property type="term" value="C:Golgi apparatus"/>
    <property type="evidence" value="ECO:0007669"/>
    <property type="project" value="UniProtKB-SubCell"/>
</dbReference>
<accession>A0A8T2N0M0</accession>
<gene>
    <name evidence="9" type="ORF">JZ751_010829</name>
</gene>
<dbReference type="PRINTS" id="PR00891">
    <property type="entry name" value="RABGDIREP"/>
</dbReference>
<evidence type="ECO:0000256" key="4">
    <source>
        <dbReference type="ARBA" id="ARBA00022468"/>
    </source>
</evidence>
<dbReference type="GO" id="GO:0005093">
    <property type="term" value="F:Rab GDP-dissociation inhibitor activity"/>
    <property type="evidence" value="ECO:0007669"/>
    <property type="project" value="InterPro"/>
</dbReference>
<keyword evidence="4 8" id="KW-0343">GTPase activation</keyword>
<dbReference type="InterPro" id="IPR000806">
    <property type="entry name" value="RabGDI"/>
</dbReference>
<dbReference type="AlphaFoldDB" id="A0A8T2N0M0"/>
<evidence type="ECO:0000256" key="5">
    <source>
        <dbReference type="ARBA" id="ARBA00022490"/>
    </source>
</evidence>
<proteinExistence type="inferred from homology"/>
<dbReference type="FunFam" id="3.30.519.10:FF:000005">
    <property type="entry name" value="Rab GDP dissociation inhibitor"/>
    <property type="match status" value="1"/>
</dbReference>
<keyword evidence="6" id="KW-0333">Golgi apparatus</keyword>
<dbReference type="SUPFAM" id="SSF51905">
    <property type="entry name" value="FAD/NAD(P)-binding domain"/>
    <property type="match status" value="2"/>
</dbReference>